<accession>A0A2I0HZF4</accession>
<keyword evidence="1" id="KW-0805">Transcription regulation</keyword>
<evidence type="ECO:0000256" key="1">
    <source>
        <dbReference type="ARBA" id="ARBA00023015"/>
    </source>
</evidence>
<protein>
    <recommendedName>
        <fullName evidence="5">NAC domain-containing protein</fullName>
    </recommendedName>
</protein>
<evidence type="ECO:0000313" key="7">
    <source>
        <dbReference type="Proteomes" id="UP000233551"/>
    </source>
</evidence>
<organism evidence="6 7">
    <name type="scientific">Punica granatum</name>
    <name type="common">Pomegranate</name>
    <dbReference type="NCBI Taxonomy" id="22663"/>
    <lineage>
        <taxon>Eukaryota</taxon>
        <taxon>Viridiplantae</taxon>
        <taxon>Streptophyta</taxon>
        <taxon>Embryophyta</taxon>
        <taxon>Tracheophyta</taxon>
        <taxon>Spermatophyta</taxon>
        <taxon>Magnoliopsida</taxon>
        <taxon>eudicotyledons</taxon>
        <taxon>Gunneridae</taxon>
        <taxon>Pentapetalae</taxon>
        <taxon>rosids</taxon>
        <taxon>malvids</taxon>
        <taxon>Myrtales</taxon>
        <taxon>Lythraceae</taxon>
        <taxon>Punica</taxon>
    </lineage>
</organism>
<dbReference type="PROSITE" id="PS51005">
    <property type="entry name" value="NAC"/>
    <property type="match status" value="1"/>
</dbReference>
<evidence type="ECO:0000259" key="5">
    <source>
        <dbReference type="PROSITE" id="PS51005"/>
    </source>
</evidence>
<dbReference type="Proteomes" id="UP000233551">
    <property type="component" value="Unassembled WGS sequence"/>
</dbReference>
<sequence length="158" mass="17453">MELGARTATTSRPHLHLHHHGQWEWVMHEYRLIPTPHIAAAGCSSNSSILDNKQQLQKLDKWVICRIFKSKPSSRGSSRVVPETVRRQRVGGDVIWISGGGGGGSRRRGLPSYSNYCYYYSSSASSCSLNCSSVTDEVSPTISTNDWEPAEEEITSSG</sequence>
<dbReference type="InterPro" id="IPR003441">
    <property type="entry name" value="NAC-dom"/>
</dbReference>
<keyword evidence="2" id="KW-0238">DNA-binding</keyword>
<keyword evidence="3" id="KW-0804">Transcription</keyword>
<evidence type="ECO:0000256" key="4">
    <source>
        <dbReference type="ARBA" id="ARBA00023242"/>
    </source>
</evidence>
<evidence type="ECO:0000256" key="3">
    <source>
        <dbReference type="ARBA" id="ARBA00023163"/>
    </source>
</evidence>
<dbReference type="Gene3D" id="2.170.150.80">
    <property type="entry name" value="NAC domain"/>
    <property type="match status" value="1"/>
</dbReference>
<dbReference type="GO" id="GO:0006355">
    <property type="term" value="P:regulation of DNA-templated transcription"/>
    <property type="evidence" value="ECO:0007669"/>
    <property type="project" value="InterPro"/>
</dbReference>
<dbReference type="EMBL" id="PGOL01004556">
    <property type="protein sequence ID" value="PKI37089.1"/>
    <property type="molecule type" value="Genomic_DNA"/>
</dbReference>
<proteinExistence type="predicted"/>
<gene>
    <name evidence="6" type="ORF">CRG98_042523</name>
</gene>
<comment type="caution">
    <text evidence="6">The sequence shown here is derived from an EMBL/GenBank/DDBJ whole genome shotgun (WGS) entry which is preliminary data.</text>
</comment>
<keyword evidence="4" id="KW-0539">Nucleus</keyword>
<evidence type="ECO:0000256" key="2">
    <source>
        <dbReference type="ARBA" id="ARBA00023125"/>
    </source>
</evidence>
<dbReference type="AlphaFoldDB" id="A0A2I0HZF4"/>
<name>A0A2I0HZF4_PUNGR</name>
<feature type="domain" description="NAC" evidence="5">
    <location>
        <begin position="1"/>
        <end position="70"/>
    </location>
</feature>
<dbReference type="InterPro" id="IPR036093">
    <property type="entry name" value="NAC_dom_sf"/>
</dbReference>
<dbReference type="GO" id="GO:0003677">
    <property type="term" value="F:DNA binding"/>
    <property type="evidence" value="ECO:0007669"/>
    <property type="project" value="UniProtKB-KW"/>
</dbReference>
<evidence type="ECO:0000313" key="6">
    <source>
        <dbReference type="EMBL" id="PKI37089.1"/>
    </source>
</evidence>
<keyword evidence="7" id="KW-1185">Reference proteome</keyword>
<dbReference type="SUPFAM" id="SSF101941">
    <property type="entry name" value="NAC domain"/>
    <property type="match status" value="1"/>
</dbReference>
<reference evidence="6 7" key="1">
    <citation type="submission" date="2017-11" db="EMBL/GenBank/DDBJ databases">
        <title>De-novo sequencing of pomegranate (Punica granatum L.) genome.</title>
        <authorList>
            <person name="Akparov Z."/>
            <person name="Amiraslanov A."/>
            <person name="Hajiyeva S."/>
            <person name="Abbasov M."/>
            <person name="Kaur K."/>
            <person name="Hamwieh A."/>
            <person name="Solovyev V."/>
            <person name="Salamov A."/>
            <person name="Braich B."/>
            <person name="Kosarev P."/>
            <person name="Mahmoud A."/>
            <person name="Hajiyev E."/>
            <person name="Babayeva S."/>
            <person name="Izzatullayeva V."/>
            <person name="Mammadov A."/>
            <person name="Mammadov A."/>
            <person name="Sharifova S."/>
            <person name="Ojaghi J."/>
            <person name="Eynullazada K."/>
            <person name="Bayramov B."/>
            <person name="Abdulazimova A."/>
            <person name="Shahmuradov I."/>
        </authorList>
    </citation>
    <scope>NUCLEOTIDE SEQUENCE [LARGE SCALE GENOMIC DNA]</scope>
    <source>
        <strain evidence="7">cv. AG2017</strain>
        <tissue evidence="6">Leaf</tissue>
    </source>
</reference>